<name>A0A646HU19_9BACT</name>
<evidence type="ECO:0000313" key="1">
    <source>
        <dbReference type="EMBL" id="MQN90652.1"/>
    </source>
</evidence>
<dbReference type="AlphaFoldDB" id="A0A646HU19"/>
<dbReference type="Proteomes" id="UP000420635">
    <property type="component" value="Unassembled WGS sequence"/>
</dbReference>
<evidence type="ECO:0000313" key="2">
    <source>
        <dbReference type="Proteomes" id="UP000420635"/>
    </source>
</evidence>
<organism evidence="1 2">
    <name type="scientific">Segatella copri</name>
    <dbReference type="NCBI Taxonomy" id="165179"/>
    <lineage>
        <taxon>Bacteria</taxon>
        <taxon>Pseudomonadati</taxon>
        <taxon>Bacteroidota</taxon>
        <taxon>Bacteroidia</taxon>
        <taxon>Bacteroidales</taxon>
        <taxon>Prevotellaceae</taxon>
        <taxon>Segatella</taxon>
    </lineage>
</organism>
<dbReference type="RefSeq" id="WP_153114420.1">
    <property type="nucleotide sequence ID" value="NZ_VZAS01000209.1"/>
</dbReference>
<sequence length="108" mass="12137">MTLLQQIIMVSAGVAATMLTRFIPFIAFRPGKPTPKYILYLGKVLPASVFALLVVYCLRHIHSFSADSVAQLAAVAFNILIHVWKRNMMWSIAAGTLCYMLLIRILHF</sequence>
<accession>A0A646HU19</accession>
<proteinExistence type="predicted"/>
<gene>
    <name evidence="1" type="ORF">F7D59_12550</name>
</gene>
<dbReference type="InterPro" id="IPR008407">
    <property type="entry name" value="Brnchd-chn_aa_trnsp_AzlD"/>
</dbReference>
<comment type="caution">
    <text evidence="1">The sequence shown here is derived from an EMBL/GenBank/DDBJ whole genome shotgun (WGS) entry which is preliminary data.</text>
</comment>
<dbReference type="EMBL" id="VZBQ01000129">
    <property type="protein sequence ID" value="MQN90652.1"/>
    <property type="molecule type" value="Genomic_DNA"/>
</dbReference>
<dbReference type="PIRSF" id="PIRSF003203">
    <property type="entry name" value="AzlD"/>
    <property type="match status" value="1"/>
</dbReference>
<dbReference type="Pfam" id="PF05437">
    <property type="entry name" value="AzlD"/>
    <property type="match status" value="1"/>
</dbReference>
<protein>
    <submittedName>
        <fullName evidence="1">Branched-chain amino acid transporter AzlD</fullName>
    </submittedName>
</protein>
<reference evidence="2" key="1">
    <citation type="submission" date="2019-09" db="EMBL/GenBank/DDBJ databases">
        <title>Distinct polysaccharide growth profiles of human intestinal Prevotella copri isolates.</title>
        <authorList>
            <person name="Fehlner-Peach H."/>
            <person name="Magnabosco C."/>
            <person name="Raghavan V."/>
            <person name="Scher J.U."/>
            <person name="Tett A."/>
            <person name="Cox L.M."/>
            <person name="Gottsegen C."/>
            <person name="Watters A."/>
            <person name="Wiltshire- Gordon J.D."/>
            <person name="Segata N."/>
            <person name="Bonneau R."/>
            <person name="Littman D.R."/>
        </authorList>
    </citation>
    <scope>NUCLEOTIDE SEQUENCE [LARGE SCALE GENOMIC DNA]</scope>
    <source>
        <strain evidence="2">iP54</strain>
    </source>
</reference>